<dbReference type="Proteomes" id="UP001446871">
    <property type="component" value="Unassembled WGS sequence"/>
</dbReference>
<name>A0ABR1VK07_9PEZI</name>
<comment type="caution">
    <text evidence="1">The sequence shown here is derived from an EMBL/GenBank/DDBJ whole genome shotgun (WGS) entry which is preliminary data.</text>
</comment>
<evidence type="ECO:0000313" key="1">
    <source>
        <dbReference type="EMBL" id="KAK8071567.1"/>
    </source>
</evidence>
<dbReference type="EMBL" id="JAQQWM010000003">
    <property type="protein sequence ID" value="KAK8071567.1"/>
    <property type="molecule type" value="Genomic_DNA"/>
</dbReference>
<sequence length="124" mass="13425">MRGGGLYVCNRANLCGLRGSIWVSAAELRGVEAELVEIPQKLNHALELVTDVAAAAGDMMGGVRESLDRLALAEQTDISLAGCAAAGDVLVNSKMWKLRLEQRVAQISDLRKQLGHKDQNRHYA</sequence>
<proteinExistence type="predicted"/>
<reference evidence="1 2" key="1">
    <citation type="submission" date="2023-01" db="EMBL/GenBank/DDBJ databases">
        <title>Analysis of 21 Apiospora genomes using comparative genomics revels a genus with tremendous synthesis potential of carbohydrate active enzymes and secondary metabolites.</title>
        <authorList>
            <person name="Sorensen T."/>
        </authorList>
    </citation>
    <scope>NUCLEOTIDE SEQUENCE [LARGE SCALE GENOMIC DNA]</scope>
    <source>
        <strain evidence="1 2">CBS 83171</strain>
    </source>
</reference>
<accession>A0ABR1VK07</accession>
<gene>
    <name evidence="1" type="ORF">PG996_004915</name>
</gene>
<protein>
    <submittedName>
        <fullName evidence="1">Uncharacterized protein</fullName>
    </submittedName>
</protein>
<evidence type="ECO:0000313" key="2">
    <source>
        <dbReference type="Proteomes" id="UP001446871"/>
    </source>
</evidence>
<keyword evidence="2" id="KW-1185">Reference proteome</keyword>
<organism evidence="1 2">
    <name type="scientific">Apiospora saccharicola</name>
    <dbReference type="NCBI Taxonomy" id="335842"/>
    <lineage>
        <taxon>Eukaryota</taxon>
        <taxon>Fungi</taxon>
        <taxon>Dikarya</taxon>
        <taxon>Ascomycota</taxon>
        <taxon>Pezizomycotina</taxon>
        <taxon>Sordariomycetes</taxon>
        <taxon>Xylariomycetidae</taxon>
        <taxon>Amphisphaeriales</taxon>
        <taxon>Apiosporaceae</taxon>
        <taxon>Apiospora</taxon>
    </lineage>
</organism>